<dbReference type="InterPro" id="IPR005561">
    <property type="entry name" value="ANTAR"/>
</dbReference>
<organism evidence="2 3">
    <name type="scientific">Actinoplanes sichuanensis</name>
    <dbReference type="NCBI Taxonomy" id="512349"/>
    <lineage>
        <taxon>Bacteria</taxon>
        <taxon>Bacillati</taxon>
        <taxon>Actinomycetota</taxon>
        <taxon>Actinomycetes</taxon>
        <taxon>Micromonosporales</taxon>
        <taxon>Micromonosporaceae</taxon>
        <taxon>Actinoplanes</taxon>
    </lineage>
</organism>
<proteinExistence type="predicted"/>
<dbReference type="EMBL" id="JBHTMK010000005">
    <property type="protein sequence ID" value="MFD1364472.1"/>
    <property type="molecule type" value="Genomic_DNA"/>
</dbReference>
<dbReference type="Proteomes" id="UP001597183">
    <property type="component" value="Unassembled WGS sequence"/>
</dbReference>
<dbReference type="SMART" id="SM01012">
    <property type="entry name" value="ANTAR"/>
    <property type="match status" value="1"/>
</dbReference>
<dbReference type="RefSeq" id="WP_378078270.1">
    <property type="nucleotide sequence ID" value="NZ_JBHTMK010000005.1"/>
</dbReference>
<protein>
    <submittedName>
        <fullName evidence="2">ANTAR domain-containing protein</fullName>
    </submittedName>
</protein>
<sequence>MTPPSLQAPTDRRQPLADAMVALSATPDDVPEIGEQLHRVALLAADRVAVADYAAVCSRPDNGCSIVATSAELVDAVDDASVSGHGTVPSSPPQHCGAASTIAWPHFRQAAAGMGLGVVSVPLFVGSGTTIATLDLYGRDSAAFAPLTVGISAAYDPDLLAPDEHEDLPALDSGSVELLTGFAEALSVRATIRLAIAVIMRASAVGADEAYLRLRLEAAGAGIGLLAAANSVIGRSLTG</sequence>
<evidence type="ECO:0000313" key="2">
    <source>
        <dbReference type="EMBL" id="MFD1364472.1"/>
    </source>
</evidence>
<comment type="caution">
    <text evidence="2">The sequence shown here is derived from an EMBL/GenBank/DDBJ whole genome shotgun (WGS) entry which is preliminary data.</text>
</comment>
<feature type="domain" description="ANTAR" evidence="1">
    <location>
        <begin position="178"/>
        <end position="233"/>
    </location>
</feature>
<reference evidence="3" key="1">
    <citation type="journal article" date="2019" name="Int. J. Syst. Evol. Microbiol.">
        <title>The Global Catalogue of Microorganisms (GCM) 10K type strain sequencing project: providing services to taxonomists for standard genome sequencing and annotation.</title>
        <authorList>
            <consortium name="The Broad Institute Genomics Platform"/>
            <consortium name="The Broad Institute Genome Sequencing Center for Infectious Disease"/>
            <person name="Wu L."/>
            <person name="Ma J."/>
        </authorList>
    </citation>
    <scope>NUCLEOTIDE SEQUENCE [LARGE SCALE GENOMIC DNA]</scope>
    <source>
        <strain evidence="3">CCM 7526</strain>
    </source>
</reference>
<evidence type="ECO:0000259" key="1">
    <source>
        <dbReference type="SMART" id="SM01012"/>
    </source>
</evidence>
<evidence type="ECO:0000313" key="3">
    <source>
        <dbReference type="Proteomes" id="UP001597183"/>
    </source>
</evidence>
<name>A0ABW4A351_9ACTN</name>
<gene>
    <name evidence="2" type="ORF">ACFQ5G_03825</name>
</gene>
<keyword evidence="3" id="KW-1185">Reference proteome</keyword>
<accession>A0ABW4A351</accession>